<dbReference type="Proteomes" id="UP001154282">
    <property type="component" value="Unassembled WGS sequence"/>
</dbReference>
<gene>
    <name evidence="1" type="ORF">LITE_LOCUS45753</name>
</gene>
<dbReference type="EMBL" id="CAMGYJ010000010">
    <property type="protein sequence ID" value="CAI0550975.1"/>
    <property type="molecule type" value="Genomic_DNA"/>
</dbReference>
<feature type="non-terminal residue" evidence="1">
    <location>
        <position position="1"/>
    </location>
</feature>
<proteinExistence type="predicted"/>
<dbReference type="AlphaFoldDB" id="A0AAV0QZS1"/>
<accession>A0AAV0QZS1</accession>
<dbReference type="PANTHER" id="PTHR34451:SF15">
    <property type="entry name" value="PHD-TYPE DOMAIN-CONTAINING PROTEIN"/>
    <property type="match status" value="1"/>
</dbReference>
<organism evidence="1 2">
    <name type="scientific">Linum tenue</name>
    <dbReference type="NCBI Taxonomy" id="586396"/>
    <lineage>
        <taxon>Eukaryota</taxon>
        <taxon>Viridiplantae</taxon>
        <taxon>Streptophyta</taxon>
        <taxon>Embryophyta</taxon>
        <taxon>Tracheophyta</taxon>
        <taxon>Spermatophyta</taxon>
        <taxon>Magnoliopsida</taxon>
        <taxon>eudicotyledons</taxon>
        <taxon>Gunneridae</taxon>
        <taxon>Pentapetalae</taxon>
        <taxon>rosids</taxon>
        <taxon>fabids</taxon>
        <taxon>Malpighiales</taxon>
        <taxon>Linaceae</taxon>
        <taxon>Linum</taxon>
    </lineage>
</organism>
<evidence type="ECO:0000313" key="2">
    <source>
        <dbReference type="Proteomes" id="UP001154282"/>
    </source>
</evidence>
<sequence>ELQWCSNCASLTHSRCAPSHPLLLFPFVCPLCSDPIFSFFSPPPGPRLSIEAKISTDLLCAAKIAAWSMAEAVRATEEEASRRVKEAVVCRKRVKEALDKVLAVVAMTKKKTVAPLESGKPKSTA</sequence>
<comment type="caution">
    <text evidence="1">The sequence shown here is derived from an EMBL/GenBank/DDBJ whole genome shotgun (WGS) entry which is preliminary data.</text>
</comment>
<name>A0AAV0QZS1_9ROSI</name>
<keyword evidence="2" id="KW-1185">Reference proteome</keyword>
<protein>
    <submittedName>
        <fullName evidence="1">Uncharacterized protein</fullName>
    </submittedName>
</protein>
<dbReference type="PANTHER" id="PTHR34451">
    <property type="entry name" value="PHD FINGER FAMILY PROTEIN"/>
    <property type="match status" value="1"/>
</dbReference>
<evidence type="ECO:0000313" key="1">
    <source>
        <dbReference type="EMBL" id="CAI0550975.1"/>
    </source>
</evidence>
<reference evidence="1" key="1">
    <citation type="submission" date="2022-08" db="EMBL/GenBank/DDBJ databases">
        <authorList>
            <person name="Gutierrez-Valencia J."/>
        </authorList>
    </citation>
    <scope>NUCLEOTIDE SEQUENCE</scope>
</reference>